<name>A0A1G2USU4_9BACT</name>
<dbReference type="Proteomes" id="UP000176558">
    <property type="component" value="Unassembled WGS sequence"/>
</dbReference>
<evidence type="ECO:0000256" key="5">
    <source>
        <dbReference type="ARBA" id="ARBA00035519"/>
    </source>
</evidence>
<evidence type="ECO:0000313" key="10">
    <source>
        <dbReference type="Proteomes" id="UP000176558"/>
    </source>
</evidence>
<dbReference type="SUPFAM" id="SSF54768">
    <property type="entry name" value="dsRNA-binding domain-like"/>
    <property type="match status" value="1"/>
</dbReference>
<evidence type="ECO:0000256" key="4">
    <source>
        <dbReference type="ARBA" id="ARBA00035255"/>
    </source>
</evidence>
<dbReference type="GO" id="GO:0006412">
    <property type="term" value="P:translation"/>
    <property type="evidence" value="ECO:0007669"/>
    <property type="project" value="InterPro"/>
</dbReference>
<gene>
    <name evidence="9" type="ORF">A3G99_02490</name>
</gene>
<protein>
    <recommendedName>
        <fullName evidence="4">Small ribosomal subunit protein uS5</fullName>
    </recommendedName>
    <alternativeName>
        <fullName evidence="5">30S ribosomal protein S5</fullName>
    </alternativeName>
</protein>
<sequence length="146" mass="15655">MRSEFDQKIISIRRVTRVVTGGRRFAFSVGVVIGDRKGRVGVGLGKAGDTPVAIDKAVRDAKKNMIKIPLTKNSSISHEVRAKYSSSVVLIMKAPGKGILAGSSVRVVLELAGIKEVSAKLFSRSKNKINNAKAAIKALAQLKPKM</sequence>
<comment type="caution">
    <text evidence="9">The sequence shown here is derived from an EMBL/GenBank/DDBJ whole genome shotgun (WGS) entry which is preliminary data.</text>
</comment>
<dbReference type="Gene3D" id="3.30.230.10">
    <property type="match status" value="1"/>
</dbReference>
<dbReference type="EMBL" id="MHWT01000016">
    <property type="protein sequence ID" value="OHB12446.1"/>
    <property type="molecule type" value="Genomic_DNA"/>
</dbReference>
<evidence type="ECO:0000256" key="2">
    <source>
        <dbReference type="ARBA" id="ARBA00022980"/>
    </source>
</evidence>
<dbReference type="GO" id="GO:0003723">
    <property type="term" value="F:RNA binding"/>
    <property type="evidence" value="ECO:0007669"/>
    <property type="project" value="InterPro"/>
</dbReference>
<proteinExistence type="inferred from homology"/>
<dbReference type="GO" id="GO:1990904">
    <property type="term" value="C:ribonucleoprotein complex"/>
    <property type="evidence" value="ECO:0007669"/>
    <property type="project" value="UniProtKB-UniRule"/>
</dbReference>
<dbReference type="InterPro" id="IPR005324">
    <property type="entry name" value="Ribosomal_uS5_C"/>
</dbReference>
<evidence type="ECO:0000259" key="8">
    <source>
        <dbReference type="PROSITE" id="PS50881"/>
    </source>
</evidence>
<dbReference type="SUPFAM" id="SSF54211">
    <property type="entry name" value="Ribosomal protein S5 domain 2-like"/>
    <property type="match status" value="1"/>
</dbReference>
<feature type="domain" description="S5 DRBM" evidence="8">
    <location>
        <begin position="5"/>
        <end position="68"/>
    </location>
</feature>
<dbReference type="AlphaFoldDB" id="A0A1G2USU4"/>
<evidence type="ECO:0000256" key="6">
    <source>
        <dbReference type="PROSITE-ProRule" id="PRU00268"/>
    </source>
</evidence>
<dbReference type="Pfam" id="PF00333">
    <property type="entry name" value="Ribosomal_S5"/>
    <property type="match status" value="1"/>
</dbReference>
<comment type="similarity">
    <text evidence="1 7">Belongs to the universal ribosomal protein uS5 family.</text>
</comment>
<dbReference type="InterPro" id="IPR000851">
    <property type="entry name" value="Ribosomal_uS5"/>
</dbReference>
<dbReference type="Pfam" id="PF03719">
    <property type="entry name" value="Ribosomal_S5_C"/>
    <property type="match status" value="1"/>
</dbReference>
<dbReference type="InterPro" id="IPR014721">
    <property type="entry name" value="Ribsml_uS5_D2-typ_fold_subgr"/>
</dbReference>
<dbReference type="InterPro" id="IPR013810">
    <property type="entry name" value="Ribosomal_uS5_N"/>
</dbReference>
<evidence type="ECO:0000256" key="1">
    <source>
        <dbReference type="ARBA" id="ARBA00008945"/>
    </source>
</evidence>
<dbReference type="FunFam" id="3.30.230.10:FF:000002">
    <property type="entry name" value="30S ribosomal protein S5"/>
    <property type="match status" value="1"/>
</dbReference>
<dbReference type="InterPro" id="IPR020568">
    <property type="entry name" value="Ribosomal_Su5_D2-typ_SF"/>
</dbReference>
<evidence type="ECO:0000256" key="7">
    <source>
        <dbReference type="RuleBase" id="RU003823"/>
    </source>
</evidence>
<dbReference type="PROSITE" id="PS50881">
    <property type="entry name" value="S5_DSRBD"/>
    <property type="match status" value="1"/>
</dbReference>
<accession>A0A1G2USU4</accession>
<evidence type="ECO:0000256" key="3">
    <source>
        <dbReference type="ARBA" id="ARBA00023274"/>
    </source>
</evidence>
<keyword evidence="2 6" id="KW-0689">Ribosomal protein</keyword>
<evidence type="ECO:0000313" key="9">
    <source>
        <dbReference type="EMBL" id="OHB12446.1"/>
    </source>
</evidence>
<dbReference type="GO" id="GO:0005737">
    <property type="term" value="C:cytoplasm"/>
    <property type="evidence" value="ECO:0007669"/>
    <property type="project" value="UniProtKB-ARBA"/>
</dbReference>
<keyword evidence="3 6" id="KW-0687">Ribonucleoprotein</keyword>
<reference evidence="9 10" key="1">
    <citation type="journal article" date="2016" name="Nat. Commun.">
        <title>Thousands of microbial genomes shed light on interconnected biogeochemical processes in an aquifer system.</title>
        <authorList>
            <person name="Anantharaman K."/>
            <person name="Brown C.T."/>
            <person name="Hug L.A."/>
            <person name="Sharon I."/>
            <person name="Castelle C.J."/>
            <person name="Probst A.J."/>
            <person name="Thomas B.C."/>
            <person name="Singh A."/>
            <person name="Wilkins M.J."/>
            <person name="Karaoz U."/>
            <person name="Brodie E.L."/>
            <person name="Williams K.H."/>
            <person name="Hubbard S.S."/>
            <person name="Banfield J.F."/>
        </authorList>
    </citation>
    <scope>NUCLEOTIDE SEQUENCE [LARGE SCALE GENOMIC DNA]</scope>
</reference>
<dbReference type="PANTHER" id="PTHR48277:SF1">
    <property type="entry name" value="MITOCHONDRIAL RIBOSOMAL PROTEIN S5"/>
    <property type="match status" value="1"/>
</dbReference>
<dbReference type="PANTHER" id="PTHR48277">
    <property type="entry name" value="MITOCHONDRIAL RIBOSOMAL PROTEIN S5"/>
    <property type="match status" value="1"/>
</dbReference>
<dbReference type="GO" id="GO:0003735">
    <property type="term" value="F:structural constituent of ribosome"/>
    <property type="evidence" value="ECO:0007669"/>
    <property type="project" value="UniProtKB-UniRule"/>
</dbReference>
<dbReference type="Gene3D" id="3.30.160.20">
    <property type="match status" value="1"/>
</dbReference>
<dbReference type="GO" id="GO:0005840">
    <property type="term" value="C:ribosome"/>
    <property type="evidence" value="ECO:0007669"/>
    <property type="project" value="UniProtKB-KW"/>
</dbReference>
<organism evidence="9 10">
    <name type="scientific">Candidatus Zambryskibacteria bacterium RIFCSPLOWO2_12_FULL_39_23</name>
    <dbReference type="NCBI Taxonomy" id="1802776"/>
    <lineage>
        <taxon>Bacteria</taxon>
        <taxon>Candidatus Zambryskiibacteriota</taxon>
    </lineage>
</organism>